<keyword evidence="1" id="KW-0812">Transmembrane</keyword>
<accession>A0A834E3F5</accession>
<proteinExistence type="predicted"/>
<protein>
    <submittedName>
        <fullName evidence="2">Uncharacterized protein</fullName>
    </submittedName>
</protein>
<gene>
    <name evidence="2" type="ORF">HJG60_011733</name>
</gene>
<evidence type="ECO:0000256" key="1">
    <source>
        <dbReference type="SAM" id="Phobius"/>
    </source>
</evidence>
<organism evidence="2 3">
    <name type="scientific">Phyllostomus discolor</name>
    <name type="common">pale spear-nosed bat</name>
    <dbReference type="NCBI Taxonomy" id="89673"/>
    <lineage>
        <taxon>Eukaryota</taxon>
        <taxon>Metazoa</taxon>
        <taxon>Chordata</taxon>
        <taxon>Craniata</taxon>
        <taxon>Vertebrata</taxon>
        <taxon>Euteleostomi</taxon>
        <taxon>Mammalia</taxon>
        <taxon>Eutheria</taxon>
        <taxon>Laurasiatheria</taxon>
        <taxon>Chiroptera</taxon>
        <taxon>Yangochiroptera</taxon>
        <taxon>Phyllostomidae</taxon>
        <taxon>Phyllostominae</taxon>
        <taxon>Phyllostomus</taxon>
    </lineage>
</organism>
<evidence type="ECO:0000313" key="3">
    <source>
        <dbReference type="Proteomes" id="UP000664940"/>
    </source>
</evidence>
<keyword evidence="1" id="KW-1133">Transmembrane helix</keyword>
<feature type="transmembrane region" description="Helical" evidence="1">
    <location>
        <begin position="30"/>
        <end position="53"/>
    </location>
</feature>
<dbReference type="EMBL" id="JABVXQ010000007">
    <property type="protein sequence ID" value="KAF6100027.1"/>
    <property type="molecule type" value="Genomic_DNA"/>
</dbReference>
<reference evidence="2 3" key="1">
    <citation type="journal article" date="2020" name="Nature">
        <title>Six reference-quality genomes reveal evolution of bat adaptations.</title>
        <authorList>
            <person name="Jebb D."/>
            <person name="Huang Z."/>
            <person name="Pippel M."/>
            <person name="Hughes G.M."/>
            <person name="Lavrichenko K."/>
            <person name="Devanna P."/>
            <person name="Winkler S."/>
            <person name="Jermiin L.S."/>
            <person name="Skirmuntt E.C."/>
            <person name="Katzourakis A."/>
            <person name="Burkitt-Gray L."/>
            <person name="Ray D.A."/>
            <person name="Sullivan K.A.M."/>
            <person name="Roscito J.G."/>
            <person name="Kirilenko B.M."/>
            <person name="Davalos L.M."/>
            <person name="Corthals A.P."/>
            <person name="Power M.L."/>
            <person name="Jones G."/>
            <person name="Ransome R.D."/>
            <person name="Dechmann D.K.N."/>
            <person name="Locatelli A.G."/>
            <person name="Puechmaille S.J."/>
            <person name="Fedrigo O."/>
            <person name="Jarvis E.D."/>
            <person name="Hiller M."/>
            <person name="Vernes S.C."/>
            <person name="Myers E.W."/>
            <person name="Teeling E.C."/>
        </authorList>
    </citation>
    <scope>NUCLEOTIDE SEQUENCE [LARGE SCALE GENOMIC DNA]</scope>
    <source>
        <strain evidence="2">Bat1K_MPI-CBG_1</strain>
    </source>
</reference>
<keyword evidence="1" id="KW-0472">Membrane</keyword>
<name>A0A834E3F5_9CHIR</name>
<comment type="caution">
    <text evidence="2">The sequence shown here is derived from an EMBL/GenBank/DDBJ whole genome shotgun (WGS) entry which is preliminary data.</text>
</comment>
<dbReference type="Proteomes" id="UP000664940">
    <property type="component" value="Unassembled WGS sequence"/>
</dbReference>
<dbReference type="AlphaFoldDB" id="A0A834E3F5"/>
<sequence length="128" mass="14250">MSKQVTEGANICLSVRKASWKTLCLFKLRICSPLGGCLCVFISLGQCSLSLALNLMRVLYTESGRGPHVWLTPYSNGDASTFDMIVLISINFPIYNSLILLNLLLKYYRQCANYCDVNVDETADKANI</sequence>
<feature type="transmembrane region" description="Helical" evidence="1">
    <location>
        <begin position="84"/>
        <end position="105"/>
    </location>
</feature>
<evidence type="ECO:0000313" key="2">
    <source>
        <dbReference type="EMBL" id="KAF6100027.1"/>
    </source>
</evidence>